<comment type="caution">
    <text evidence="2">The sequence shown here is derived from an EMBL/GenBank/DDBJ whole genome shotgun (WGS) entry which is preliminary data.</text>
</comment>
<proteinExistence type="predicted"/>
<dbReference type="EMBL" id="MIGC01002267">
    <property type="protein sequence ID" value="PHJ21382.1"/>
    <property type="molecule type" value="Genomic_DNA"/>
</dbReference>
<accession>A0A2C6KZU5</accession>
<feature type="compositionally biased region" description="Polar residues" evidence="1">
    <location>
        <begin position="52"/>
        <end position="65"/>
    </location>
</feature>
<evidence type="ECO:0000313" key="2">
    <source>
        <dbReference type="EMBL" id="PHJ21382.1"/>
    </source>
</evidence>
<evidence type="ECO:0000313" key="3">
    <source>
        <dbReference type="Proteomes" id="UP000221165"/>
    </source>
</evidence>
<organism evidence="2 3">
    <name type="scientific">Cystoisospora suis</name>
    <dbReference type="NCBI Taxonomy" id="483139"/>
    <lineage>
        <taxon>Eukaryota</taxon>
        <taxon>Sar</taxon>
        <taxon>Alveolata</taxon>
        <taxon>Apicomplexa</taxon>
        <taxon>Conoidasida</taxon>
        <taxon>Coccidia</taxon>
        <taxon>Eucoccidiorida</taxon>
        <taxon>Eimeriorina</taxon>
        <taxon>Sarcocystidae</taxon>
        <taxon>Cystoisospora</taxon>
    </lineage>
</organism>
<feature type="region of interest" description="Disordered" evidence="1">
    <location>
        <begin position="52"/>
        <end position="77"/>
    </location>
</feature>
<feature type="non-terminal residue" evidence="2">
    <location>
        <position position="109"/>
    </location>
</feature>
<reference evidence="2 3" key="1">
    <citation type="journal article" date="2017" name="Int. J. Parasitol.">
        <title>The genome of the protozoan parasite Cystoisospora suis and a reverse vaccinology approach to identify vaccine candidates.</title>
        <authorList>
            <person name="Palmieri N."/>
            <person name="Shrestha A."/>
            <person name="Ruttkowski B."/>
            <person name="Beck T."/>
            <person name="Vogl C."/>
            <person name="Tomley F."/>
            <person name="Blake D.P."/>
            <person name="Joachim A."/>
        </authorList>
    </citation>
    <scope>NUCLEOTIDE SEQUENCE [LARGE SCALE GENOMIC DNA]</scope>
    <source>
        <strain evidence="2 3">Wien I</strain>
    </source>
</reference>
<protein>
    <submittedName>
        <fullName evidence="2">Uncharacterized protein</fullName>
    </submittedName>
</protein>
<sequence length="109" mass="11809">MPPHRWSLVRSRAPGLVPSSLCCLRVVPPSGPSQTNVCERVTESCMGESVTNSMAFSPEDTQQGTGSPGGRTKVRSSAGTPWVFFPTEGDDSSSFPLRGHLVWLVKQYE</sequence>
<dbReference type="Proteomes" id="UP000221165">
    <property type="component" value="Unassembled WGS sequence"/>
</dbReference>
<name>A0A2C6KZU5_9APIC</name>
<keyword evidence="3" id="KW-1185">Reference proteome</keyword>
<dbReference type="RefSeq" id="XP_067923065.1">
    <property type="nucleotide sequence ID" value="XM_068064960.1"/>
</dbReference>
<gene>
    <name evidence="2" type="ORF">CSUI_004776</name>
</gene>
<dbReference type="GeneID" id="94428171"/>
<dbReference type="AlphaFoldDB" id="A0A2C6KZU5"/>
<evidence type="ECO:0000256" key="1">
    <source>
        <dbReference type="SAM" id="MobiDB-lite"/>
    </source>
</evidence>
<dbReference type="VEuPathDB" id="ToxoDB:CSUI_004776"/>